<comment type="caution">
    <text evidence="1">The sequence shown here is derived from an EMBL/GenBank/DDBJ whole genome shotgun (WGS) entry which is preliminary data.</text>
</comment>
<gene>
    <name evidence="1" type="ORF">GCM10023095_24240</name>
</gene>
<evidence type="ECO:0000313" key="1">
    <source>
        <dbReference type="EMBL" id="GAA4501292.1"/>
    </source>
</evidence>
<dbReference type="InterPro" id="IPR016875">
    <property type="entry name" value="UCP028200"/>
</dbReference>
<proteinExistence type="predicted"/>
<keyword evidence="1" id="KW-0449">Lipoprotein</keyword>
<keyword evidence="2" id="KW-1185">Reference proteome</keyword>
<accession>A0ABP8QEQ3</accession>
<sequence>MMRRCLLLCGLCLLLGGCSVRLMYHWLDWAIAWKLDDYFQLNSRQSRIVDHEVDRFLSWHRQVELPVYAKQLRQLADELKEPLSEARTDYYFGLFEGDLTRLADGVEPYANRIAASLQDEQVYRYLGDQRTKQVTRRSDWEKDGGKKLQQDFSRKLQKNLRRWIDDIGPAQQPIIAQWAAWQKELYPTWLDYQDVWLASLEEMLSKRGTPEFSGYLRRLLVKGKFLGNGRFEGYVDSQRQRTVRSLSQLSASLDEGQRQYLRKTLYSLANDFSALASR</sequence>
<protein>
    <submittedName>
        <fullName evidence="1">DUF6279 family lipoprotein</fullName>
    </submittedName>
</protein>
<evidence type="ECO:0000313" key="2">
    <source>
        <dbReference type="Proteomes" id="UP001501321"/>
    </source>
</evidence>
<reference evidence="2" key="1">
    <citation type="journal article" date="2019" name="Int. J. Syst. Evol. Microbiol.">
        <title>The Global Catalogue of Microorganisms (GCM) 10K type strain sequencing project: providing services to taxonomists for standard genome sequencing and annotation.</title>
        <authorList>
            <consortium name="The Broad Institute Genomics Platform"/>
            <consortium name="The Broad Institute Genome Sequencing Center for Infectious Disease"/>
            <person name="Wu L."/>
            <person name="Ma J."/>
        </authorList>
    </citation>
    <scope>NUCLEOTIDE SEQUENCE [LARGE SCALE GENOMIC DNA]</scope>
    <source>
        <strain evidence="2">JCM 32226</strain>
    </source>
</reference>
<dbReference type="EMBL" id="BAABFC010000016">
    <property type="protein sequence ID" value="GAA4501292.1"/>
    <property type="molecule type" value="Genomic_DNA"/>
</dbReference>
<dbReference type="RefSeq" id="WP_345013449.1">
    <property type="nucleotide sequence ID" value="NZ_BAABFC010000016.1"/>
</dbReference>
<organism evidence="1 2">
    <name type="scientific">Pseudaeromonas paramecii</name>
    <dbReference type="NCBI Taxonomy" id="2138166"/>
    <lineage>
        <taxon>Bacteria</taxon>
        <taxon>Pseudomonadati</taxon>
        <taxon>Pseudomonadota</taxon>
        <taxon>Gammaproteobacteria</taxon>
        <taxon>Aeromonadales</taxon>
        <taxon>Aeromonadaceae</taxon>
        <taxon>Pseudaeromonas</taxon>
    </lineage>
</organism>
<dbReference type="Pfam" id="PF19795">
    <property type="entry name" value="DUF6279"/>
    <property type="match status" value="1"/>
</dbReference>
<dbReference type="PIRSF" id="PIRSF028200">
    <property type="entry name" value="UCP028200"/>
    <property type="match status" value="1"/>
</dbReference>
<dbReference type="Proteomes" id="UP001501321">
    <property type="component" value="Unassembled WGS sequence"/>
</dbReference>
<name>A0ABP8QEQ3_9GAMM</name>
<dbReference type="PROSITE" id="PS51257">
    <property type="entry name" value="PROKAR_LIPOPROTEIN"/>
    <property type="match status" value="1"/>
</dbReference>